<dbReference type="SUPFAM" id="SSF47459">
    <property type="entry name" value="HLH, helix-loop-helix DNA-binding domain"/>
    <property type="match status" value="1"/>
</dbReference>
<dbReference type="GO" id="GO:0000981">
    <property type="term" value="F:DNA-binding transcription factor activity, RNA polymerase II-specific"/>
    <property type="evidence" value="ECO:0007669"/>
    <property type="project" value="TreeGrafter"/>
</dbReference>
<evidence type="ECO:0000256" key="1">
    <source>
        <dbReference type="ARBA" id="ARBA00004123"/>
    </source>
</evidence>
<evidence type="ECO:0000313" key="9">
    <source>
        <dbReference type="Proteomes" id="UP001174936"/>
    </source>
</evidence>
<dbReference type="GO" id="GO:0005634">
    <property type="term" value="C:nucleus"/>
    <property type="evidence" value="ECO:0007669"/>
    <property type="project" value="UniProtKB-SubCell"/>
</dbReference>
<dbReference type="InterPro" id="IPR052207">
    <property type="entry name" value="Max-like/E-box_TFs"/>
</dbReference>
<dbReference type="PROSITE" id="PS50888">
    <property type="entry name" value="BHLH"/>
    <property type="match status" value="1"/>
</dbReference>
<evidence type="ECO:0000256" key="5">
    <source>
        <dbReference type="ARBA" id="ARBA00023242"/>
    </source>
</evidence>
<dbReference type="SMART" id="SM00353">
    <property type="entry name" value="HLH"/>
    <property type="match status" value="1"/>
</dbReference>
<comment type="subcellular location">
    <subcellularLocation>
        <location evidence="1">Nucleus</location>
    </subcellularLocation>
</comment>
<dbReference type="GO" id="GO:0000978">
    <property type="term" value="F:RNA polymerase II cis-regulatory region sequence-specific DNA binding"/>
    <property type="evidence" value="ECO:0007669"/>
    <property type="project" value="TreeGrafter"/>
</dbReference>
<dbReference type="PANTHER" id="PTHR15741:SF27">
    <property type="entry name" value="TRANSCRIPTION FACTOR AP-4"/>
    <property type="match status" value="1"/>
</dbReference>
<evidence type="ECO:0000256" key="4">
    <source>
        <dbReference type="ARBA" id="ARBA00023163"/>
    </source>
</evidence>
<name>A0AA39YGZ2_9PEZI</name>
<dbReference type="AlphaFoldDB" id="A0AA39YGZ2"/>
<evidence type="ECO:0000313" key="8">
    <source>
        <dbReference type="EMBL" id="KAK0651296.1"/>
    </source>
</evidence>
<dbReference type="CDD" id="cd11404">
    <property type="entry name" value="bHLHzip_Mlx_like"/>
    <property type="match status" value="1"/>
</dbReference>
<dbReference type="InterPro" id="IPR036638">
    <property type="entry name" value="HLH_DNA-bd_sf"/>
</dbReference>
<proteinExistence type="predicted"/>
<evidence type="ECO:0000256" key="3">
    <source>
        <dbReference type="ARBA" id="ARBA00023125"/>
    </source>
</evidence>
<dbReference type="Gene3D" id="4.10.280.10">
    <property type="entry name" value="Helix-loop-helix DNA-binding domain"/>
    <property type="match status" value="1"/>
</dbReference>
<sequence length="467" mass="50161">MGSQHESDGTMPFGYQGFRFDQHLLGAQPLLGEDETQRIDDFFEEFMGGNQTDALPQWHGEGLALQYSDNWISTTELIAHGTSFGAAGGDDHLAQNMEQPYYQYVTPAAMMPVPGPALHNGGNLGASAEVLAAASALSGANGAHLNMPFGISPITSTSMPSTSTATPAPSGHMPIFPFGGYGLVERNTVPRNDALLNEMIFGREESARPVARQPPPAEIIQYGTDPNFNRPRFHPATWQDSLPAIASQQDGMLNCLERTISAAPTRASSPVPTQMHPPGLRTIPEVSTTKSEMIQAKHTAVLPVSAPDDDEAAPPRKRVKSKPDLMDEAQTLPVRAKFKGGRSNKPSPAKKSAAANEEPAAGVTKKRRRSNNQGSSPPKQRENLTEEQKRSNHIRSEQKRRCMISQGFKDLEAVVPELGNAGLSKSVTLQKTAKFIEELLSGNTQLKEQLEALKAAGDASNGVAGNG</sequence>
<feature type="region of interest" description="Disordered" evidence="6">
    <location>
        <begin position="299"/>
        <end position="400"/>
    </location>
</feature>
<keyword evidence="3" id="KW-0238">DNA-binding</keyword>
<dbReference type="Pfam" id="PF00010">
    <property type="entry name" value="HLH"/>
    <property type="match status" value="1"/>
</dbReference>
<dbReference type="Proteomes" id="UP001174936">
    <property type="component" value="Unassembled WGS sequence"/>
</dbReference>
<keyword evidence="4" id="KW-0804">Transcription</keyword>
<feature type="compositionally biased region" description="Low complexity" evidence="6">
    <location>
        <begin position="343"/>
        <end position="361"/>
    </location>
</feature>
<dbReference type="PANTHER" id="PTHR15741">
    <property type="entry name" value="BASIC HELIX-LOOP-HELIX ZIP TRANSCRIPTION FACTOR"/>
    <property type="match status" value="1"/>
</dbReference>
<comment type="caution">
    <text evidence="8">The sequence shown here is derived from an EMBL/GenBank/DDBJ whole genome shotgun (WGS) entry which is preliminary data.</text>
</comment>
<evidence type="ECO:0000256" key="6">
    <source>
        <dbReference type="SAM" id="MobiDB-lite"/>
    </source>
</evidence>
<protein>
    <recommendedName>
        <fullName evidence="7">BHLH domain-containing protein</fullName>
    </recommendedName>
</protein>
<organism evidence="8 9">
    <name type="scientific">Cercophora newfieldiana</name>
    <dbReference type="NCBI Taxonomy" id="92897"/>
    <lineage>
        <taxon>Eukaryota</taxon>
        <taxon>Fungi</taxon>
        <taxon>Dikarya</taxon>
        <taxon>Ascomycota</taxon>
        <taxon>Pezizomycotina</taxon>
        <taxon>Sordariomycetes</taxon>
        <taxon>Sordariomycetidae</taxon>
        <taxon>Sordariales</taxon>
        <taxon>Lasiosphaeriaceae</taxon>
        <taxon>Cercophora</taxon>
    </lineage>
</organism>
<feature type="compositionally biased region" description="Basic and acidic residues" evidence="6">
    <location>
        <begin position="379"/>
        <end position="400"/>
    </location>
</feature>
<evidence type="ECO:0000256" key="2">
    <source>
        <dbReference type="ARBA" id="ARBA00023015"/>
    </source>
</evidence>
<keyword evidence="5" id="KW-0539">Nucleus</keyword>
<feature type="domain" description="BHLH" evidence="7">
    <location>
        <begin position="388"/>
        <end position="439"/>
    </location>
</feature>
<gene>
    <name evidence="8" type="ORF">B0T16DRAFT_76475</name>
</gene>
<keyword evidence="9" id="KW-1185">Reference proteome</keyword>
<dbReference type="GO" id="GO:0046983">
    <property type="term" value="F:protein dimerization activity"/>
    <property type="evidence" value="ECO:0007669"/>
    <property type="project" value="InterPro"/>
</dbReference>
<dbReference type="InterPro" id="IPR011598">
    <property type="entry name" value="bHLH_dom"/>
</dbReference>
<dbReference type="EMBL" id="JAULSV010000002">
    <property type="protein sequence ID" value="KAK0651296.1"/>
    <property type="molecule type" value="Genomic_DNA"/>
</dbReference>
<accession>A0AA39YGZ2</accession>
<reference evidence="8" key="1">
    <citation type="submission" date="2023-06" db="EMBL/GenBank/DDBJ databases">
        <title>Genome-scale phylogeny and comparative genomics of the fungal order Sordariales.</title>
        <authorList>
            <consortium name="Lawrence Berkeley National Laboratory"/>
            <person name="Hensen N."/>
            <person name="Bonometti L."/>
            <person name="Westerberg I."/>
            <person name="Brannstrom I.O."/>
            <person name="Guillou S."/>
            <person name="Cros-Aarteil S."/>
            <person name="Calhoun S."/>
            <person name="Haridas S."/>
            <person name="Kuo A."/>
            <person name="Mondo S."/>
            <person name="Pangilinan J."/>
            <person name="Riley R."/>
            <person name="Labutti K."/>
            <person name="Andreopoulos B."/>
            <person name="Lipzen A."/>
            <person name="Chen C."/>
            <person name="Yanf M."/>
            <person name="Daum C."/>
            <person name="Ng V."/>
            <person name="Clum A."/>
            <person name="Steindorff A."/>
            <person name="Ohm R."/>
            <person name="Martin F."/>
            <person name="Silar P."/>
            <person name="Natvig D."/>
            <person name="Lalanne C."/>
            <person name="Gautier V."/>
            <person name="Ament-Velasquez S.L."/>
            <person name="Kruys A."/>
            <person name="Hutchinson M.I."/>
            <person name="Powell A.J."/>
            <person name="Barry K."/>
            <person name="Miller A.N."/>
            <person name="Grigoriev I.V."/>
            <person name="Debuchy R."/>
            <person name="Gladieux P."/>
            <person name="Thoren M.H."/>
            <person name="Johannesson H."/>
        </authorList>
    </citation>
    <scope>NUCLEOTIDE SEQUENCE</scope>
    <source>
        <strain evidence="8">SMH2532-1</strain>
    </source>
</reference>
<keyword evidence="2" id="KW-0805">Transcription regulation</keyword>
<evidence type="ECO:0000259" key="7">
    <source>
        <dbReference type="PROSITE" id="PS50888"/>
    </source>
</evidence>